<feature type="region of interest" description="Disordered" evidence="1">
    <location>
        <begin position="328"/>
        <end position="366"/>
    </location>
</feature>
<name>A0A8S3ZA48_9EUPU</name>
<comment type="caution">
    <text evidence="3">The sequence shown here is derived from an EMBL/GenBank/DDBJ whole genome shotgun (WGS) entry which is preliminary data.</text>
</comment>
<feature type="region of interest" description="Disordered" evidence="1">
    <location>
        <begin position="245"/>
        <end position="272"/>
    </location>
</feature>
<feature type="compositionally biased region" description="Polar residues" evidence="1">
    <location>
        <begin position="809"/>
        <end position="844"/>
    </location>
</feature>
<gene>
    <name evidence="3" type="ORF">CUNI_LOCUS11741</name>
</gene>
<feature type="region of interest" description="Disordered" evidence="1">
    <location>
        <begin position="448"/>
        <end position="497"/>
    </location>
</feature>
<dbReference type="InterPro" id="IPR000198">
    <property type="entry name" value="RhoGAP_dom"/>
</dbReference>
<dbReference type="GO" id="GO:0007165">
    <property type="term" value="P:signal transduction"/>
    <property type="evidence" value="ECO:0007669"/>
    <property type="project" value="InterPro"/>
</dbReference>
<feature type="domain" description="Rho-GAP" evidence="2">
    <location>
        <begin position="1"/>
        <end position="131"/>
    </location>
</feature>
<dbReference type="Proteomes" id="UP000678393">
    <property type="component" value="Unassembled WGS sequence"/>
</dbReference>
<protein>
    <recommendedName>
        <fullName evidence="2">Rho-GAP domain-containing protein</fullName>
    </recommendedName>
</protein>
<dbReference type="PROSITE" id="PS50238">
    <property type="entry name" value="RHOGAP"/>
    <property type="match status" value="1"/>
</dbReference>
<evidence type="ECO:0000313" key="4">
    <source>
        <dbReference type="Proteomes" id="UP000678393"/>
    </source>
</evidence>
<dbReference type="SUPFAM" id="SSF48350">
    <property type="entry name" value="GTPase activation domain, GAP"/>
    <property type="match status" value="1"/>
</dbReference>
<dbReference type="EMBL" id="CAJHNH020002279">
    <property type="protein sequence ID" value="CAG5126183.1"/>
    <property type="molecule type" value="Genomic_DNA"/>
</dbReference>
<feature type="compositionally biased region" description="Polar residues" evidence="1">
    <location>
        <begin position="261"/>
        <end position="272"/>
    </location>
</feature>
<keyword evidence="4" id="KW-1185">Reference proteome</keyword>
<evidence type="ECO:0000256" key="1">
    <source>
        <dbReference type="SAM" id="MobiDB-lite"/>
    </source>
</evidence>
<feature type="compositionally biased region" description="Acidic residues" evidence="1">
    <location>
        <begin position="165"/>
        <end position="183"/>
    </location>
</feature>
<dbReference type="PANTHER" id="PTHR23179">
    <property type="entry name" value="T-CELL ACTIVATION RHO GTPASE ACTIVATING PROTEIN-RELATED"/>
    <property type="match status" value="1"/>
</dbReference>
<proteinExistence type="predicted"/>
<reference evidence="3" key="1">
    <citation type="submission" date="2021-04" db="EMBL/GenBank/DDBJ databases">
        <authorList>
            <consortium name="Molecular Ecology Group"/>
        </authorList>
    </citation>
    <scope>NUCLEOTIDE SEQUENCE</scope>
</reference>
<organism evidence="3 4">
    <name type="scientific">Candidula unifasciata</name>
    <dbReference type="NCBI Taxonomy" id="100452"/>
    <lineage>
        <taxon>Eukaryota</taxon>
        <taxon>Metazoa</taxon>
        <taxon>Spiralia</taxon>
        <taxon>Lophotrochozoa</taxon>
        <taxon>Mollusca</taxon>
        <taxon>Gastropoda</taxon>
        <taxon>Heterobranchia</taxon>
        <taxon>Euthyneura</taxon>
        <taxon>Panpulmonata</taxon>
        <taxon>Eupulmonata</taxon>
        <taxon>Stylommatophora</taxon>
        <taxon>Helicina</taxon>
        <taxon>Helicoidea</taxon>
        <taxon>Geomitridae</taxon>
        <taxon>Candidula</taxon>
    </lineage>
</organism>
<dbReference type="Gene3D" id="1.10.555.10">
    <property type="entry name" value="Rho GTPase activation protein"/>
    <property type="match status" value="1"/>
</dbReference>
<accession>A0A8S3ZA48</accession>
<dbReference type="GO" id="GO:0005096">
    <property type="term" value="F:GTPase activator activity"/>
    <property type="evidence" value="ECO:0007669"/>
    <property type="project" value="TreeGrafter"/>
</dbReference>
<feature type="compositionally biased region" description="Polar residues" evidence="1">
    <location>
        <begin position="486"/>
        <end position="496"/>
    </location>
</feature>
<evidence type="ECO:0000259" key="2">
    <source>
        <dbReference type="PROSITE" id="PS50238"/>
    </source>
</evidence>
<dbReference type="OrthoDB" id="9994905at2759"/>
<sequence length="844" mass="94628">EFLRSIPEGLLVNDLYQHWTTIKKDDSRAEKIVKIKTILNKLPPAHYRLVKLTISLLQHLAKFSSQNHMGPSNLATCIAPSFYAFDATASPQSRLKGESLKQMQMQNSVYDIQNVFVPLISFMIVNHTELFGEDILSVFTKYGCQVSPPMNLHEERQELQMQPSLDEDEQEEMVIEEEQDDEVNYSQRPPQHHRLQHRQQHERMQQDSNSGTDSDSMHSVLSLQDTGMGLRNNDSSTDSLVDREFFTPDADSSPKAVKSHISPSNLSRDSGLTLSDTQLYDEEAFHGESVSIQTKKYQRSTSHVTENEYNQKHFLQNLGSHLNKQINPIAPPRKRSSKIRRDSNGSSDTEQYAFTGHRSDRSGELRPLLAHPLLSKRVSSDSIGEENELDDQFCPVDFERFRTATDTSVVIKLEGNDNLLLMNDSVPAKYQPGTSGGKSKHPFIRQSSVIDNTPPVSPQSRHSQSSRDSVVSDSAYSASQDESVHSAPQTPDQPGYQSLVWMPETTIPGKPWNQQVFAHNLNFQHSIPHSKSTSDLLRDTENAGIDLLQQAAPADPLSAKHWPGKSHEAEEIEMRSPQFRQGLRPNSYHSTDLSFHVAPTSPLRDNQKYKKQWFSSHFDKGSPPPKVILYTLQTPLMQVSLPVRTSHDHPNISDAESDKFSFDSCMSSVRQEEYVSATSRPVIIAPPGNTVSTLDSVAARRARLSKYMSSNLSFPLSLKDKESVVPEPKRPEKPPNYHEAMERKLMIKHNVPLDAANTKSLHESTSSDKSDNKKATNFNLGTSETQSPFVKHSTSSDRTDGSVKLPPLSATNNSKTVLISTKSQSVTESLHPSKANTTVSFSKK</sequence>
<feature type="compositionally biased region" description="Polar residues" evidence="1">
    <location>
        <begin position="775"/>
        <end position="788"/>
    </location>
</feature>
<dbReference type="PANTHER" id="PTHR23179:SF3">
    <property type="entry name" value="RHO GTPASE-ACTIVATING PROTEIN 20"/>
    <property type="match status" value="1"/>
</dbReference>
<evidence type="ECO:0000313" key="3">
    <source>
        <dbReference type="EMBL" id="CAG5126183.1"/>
    </source>
</evidence>
<dbReference type="InterPro" id="IPR008936">
    <property type="entry name" value="Rho_GTPase_activation_prot"/>
</dbReference>
<feature type="region of interest" description="Disordered" evidence="1">
    <location>
        <begin position="155"/>
        <end position="219"/>
    </location>
</feature>
<dbReference type="Pfam" id="PF00620">
    <property type="entry name" value="RhoGAP"/>
    <property type="match status" value="1"/>
</dbReference>
<feature type="compositionally biased region" description="Polar residues" evidence="1">
    <location>
        <begin position="207"/>
        <end position="219"/>
    </location>
</feature>
<feature type="non-terminal residue" evidence="3">
    <location>
        <position position="1"/>
    </location>
</feature>
<dbReference type="AlphaFoldDB" id="A0A8S3ZA48"/>
<feature type="compositionally biased region" description="Low complexity" evidence="1">
    <location>
        <begin position="458"/>
        <end position="481"/>
    </location>
</feature>
<feature type="compositionally biased region" description="Basic and acidic residues" evidence="1">
    <location>
        <begin position="760"/>
        <end position="774"/>
    </location>
</feature>
<feature type="region of interest" description="Disordered" evidence="1">
    <location>
        <begin position="759"/>
        <end position="844"/>
    </location>
</feature>